<feature type="domain" description="ISXO2-like transposase" evidence="1">
    <location>
        <begin position="147"/>
        <end position="308"/>
    </location>
</feature>
<dbReference type="AlphaFoldDB" id="A0A919RZB5"/>
<dbReference type="Pfam" id="PF12762">
    <property type="entry name" value="DDE_Tnp_IS1595"/>
    <property type="match status" value="1"/>
</dbReference>
<accession>A0A919RZB5</accession>
<dbReference type="InterPro" id="IPR024445">
    <property type="entry name" value="Tnp_ISXO2-like"/>
</dbReference>
<proteinExistence type="predicted"/>
<gene>
    <name evidence="2" type="ORF">CPJCM30710_12300</name>
</gene>
<dbReference type="InterPro" id="IPR051354">
    <property type="entry name" value="Transposase_27_IS1"/>
</dbReference>
<dbReference type="NCBIfam" id="NF033547">
    <property type="entry name" value="transpos_IS1595"/>
    <property type="match status" value="1"/>
</dbReference>
<evidence type="ECO:0000313" key="3">
    <source>
        <dbReference type="Proteomes" id="UP000679179"/>
    </source>
</evidence>
<comment type="caution">
    <text evidence="2">The sequence shown here is derived from an EMBL/GenBank/DDBJ whole genome shotgun (WGS) entry which is preliminary data.</text>
</comment>
<dbReference type="EMBL" id="BOPZ01000007">
    <property type="protein sequence ID" value="GIM28564.1"/>
    <property type="molecule type" value="Genomic_DNA"/>
</dbReference>
<name>A0A919RZB5_9CLOT</name>
<protein>
    <submittedName>
        <fullName evidence="2">Transposase</fullName>
    </submittedName>
</protein>
<dbReference type="PANTHER" id="PTHR33293">
    <property type="entry name" value="INSERTION ELEMENT IS1 1 PROTEIN INSB-RELATED"/>
    <property type="match status" value="1"/>
</dbReference>
<evidence type="ECO:0000259" key="1">
    <source>
        <dbReference type="SMART" id="SM01126"/>
    </source>
</evidence>
<organism evidence="2 3">
    <name type="scientific">Clostridium polyendosporum</name>
    <dbReference type="NCBI Taxonomy" id="69208"/>
    <lineage>
        <taxon>Bacteria</taxon>
        <taxon>Bacillati</taxon>
        <taxon>Bacillota</taxon>
        <taxon>Clostridia</taxon>
        <taxon>Eubacteriales</taxon>
        <taxon>Clostridiaceae</taxon>
        <taxon>Clostridium</taxon>
    </lineage>
</organism>
<sequence length="345" mass="40248">MPQIKSLISYIEKLSSQEQDQLMCYLEEILTLDKRADQITEEVMESRFSRGKICPHCNSNTISKNGKYNGKQRYICKSCGKTFNDFTHSAIYMSKKPLDKWLEYAKCMINGYSIRKCAEIVGINIATSFFWRHKLLDAIRLFIGIGSVKGIVEADEIFLTESFKGNHKNSKNFKLPRNAHKRGEDLKNKGISKDHICVATAMDRQGNIIMELLCKGKMTHQELKRLYTGRITNNSILCTDSDKRYNHFAIDLSLGYKPIKGGYHKEGIYHIQHISSLRSKFKKWIYKFHGVATKYLNNYIYWFKWLQYYKNDKDIVKIKNLIVQSNVVYCDVKTADYKTRKPSFI</sequence>
<keyword evidence="3" id="KW-1185">Reference proteome</keyword>
<dbReference type="Proteomes" id="UP000679179">
    <property type="component" value="Unassembled WGS sequence"/>
</dbReference>
<reference evidence="2" key="1">
    <citation type="submission" date="2021-03" db="EMBL/GenBank/DDBJ databases">
        <title>Taxonomic study of Clostridium polyendosporum from meadow-gley soil under rice.</title>
        <authorList>
            <person name="Kobayashi H."/>
            <person name="Tanizawa Y."/>
            <person name="Yagura M."/>
        </authorList>
    </citation>
    <scope>NUCLEOTIDE SEQUENCE</scope>
    <source>
        <strain evidence="2">JCM 30710</strain>
    </source>
</reference>
<dbReference type="PANTHER" id="PTHR33293:SF1">
    <property type="entry name" value="INSERTION ELEMENT IS1 1 PROTEIN INSB-RELATED"/>
    <property type="match status" value="1"/>
</dbReference>
<evidence type="ECO:0000313" key="2">
    <source>
        <dbReference type="EMBL" id="GIM28564.1"/>
    </source>
</evidence>
<dbReference type="SMART" id="SM01126">
    <property type="entry name" value="DDE_Tnp_IS1595"/>
    <property type="match status" value="1"/>
</dbReference>
<dbReference type="RefSeq" id="WP_212903287.1">
    <property type="nucleotide sequence ID" value="NZ_BOPZ01000007.1"/>
</dbReference>